<feature type="transmembrane region" description="Helical" evidence="1">
    <location>
        <begin position="37"/>
        <end position="54"/>
    </location>
</feature>
<dbReference type="OrthoDB" id="4966203at2"/>
<gene>
    <name evidence="2" type="ORF">SAMN05443638_11121</name>
</gene>
<feature type="transmembrane region" description="Helical" evidence="1">
    <location>
        <begin position="127"/>
        <end position="147"/>
    </location>
</feature>
<dbReference type="STRING" id="1533.SAMN05443638_11121"/>
<evidence type="ECO:0008006" key="4">
    <source>
        <dbReference type="Google" id="ProtNLM"/>
    </source>
</evidence>
<dbReference type="AlphaFoldDB" id="A0A1M4W957"/>
<evidence type="ECO:0000256" key="1">
    <source>
        <dbReference type="SAM" id="Phobius"/>
    </source>
</evidence>
<dbReference type="Pfam" id="PF09997">
    <property type="entry name" value="DUF2238"/>
    <property type="match status" value="1"/>
</dbReference>
<keyword evidence="3" id="KW-1185">Reference proteome</keyword>
<dbReference type="Proteomes" id="UP000184035">
    <property type="component" value="Unassembled WGS sequence"/>
</dbReference>
<keyword evidence="1" id="KW-1133">Transmembrane helix</keyword>
<dbReference type="EMBL" id="FQVM01000011">
    <property type="protein sequence ID" value="SHE77798.1"/>
    <property type="molecule type" value="Genomic_DNA"/>
</dbReference>
<evidence type="ECO:0000313" key="3">
    <source>
        <dbReference type="Proteomes" id="UP000184035"/>
    </source>
</evidence>
<name>A0A1M4W957_9CLOT</name>
<feature type="transmembrane region" description="Helical" evidence="1">
    <location>
        <begin position="15"/>
        <end position="31"/>
    </location>
</feature>
<dbReference type="InterPro" id="IPR014509">
    <property type="entry name" value="YjdF-like"/>
</dbReference>
<dbReference type="RefSeq" id="WP_072895480.1">
    <property type="nucleotide sequence ID" value="NZ_FQVM01000011.1"/>
</dbReference>
<evidence type="ECO:0000313" key="2">
    <source>
        <dbReference type="EMBL" id="SHE77798.1"/>
    </source>
</evidence>
<feature type="transmembrane region" description="Helical" evidence="1">
    <location>
        <begin position="66"/>
        <end position="89"/>
    </location>
</feature>
<keyword evidence="1" id="KW-0812">Transmembrane</keyword>
<protein>
    <recommendedName>
        <fullName evidence="4">Membrane-spanning protein</fullName>
    </recommendedName>
</protein>
<accession>A0A1M4W957</accession>
<sequence length="211" mass="24359">MSWTKDLSVERKMDIIFYILLIITLPFKLMNSEYDKVFSIILTFFTVILTSIVFSKIKIKMPTQVYFIVLVFIFLSMYLGKVINFYRFFPRWDKFLHLISGPILTLMGYIIFLNLINKKVYKGINPVLGILFGVFFSIACAGGWEIFEFTSDHLFGTNAQNNSLLDTMGDIICGTIGGTIMGILMYLPLRGKNVPFFKKMMIDLEETIVKK</sequence>
<keyword evidence="1" id="KW-0472">Membrane</keyword>
<organism evidence="2 3">
    <name type="scientific">Clostridium fallax</name>
    <dbReference type="NCBI Taxonomy" id="1533"/>
    <lineage>
        <taxon>Bacteria</taxon>
        <taxon>Bacillati</taxon>
        <taxon>Bacillota</taxon>
        <taxon>Clostridia</taxon>
        <taxon>Eubacteriales</taxon>
        <taxon>Clostridiaceae</taxon>
        <taxon>Clostridium</taxon>
    </lineage>
</organism>
<reference evidence="2 3" key="1">
    <citation type="submission" date="2016-11" db="EMBL/GenBank/DDBJ databases">
        <authorList>
            <person name="Jaros S."/>
            <person name="Januszkiewicz K."/>
            <person name="Wedrychowicz H."/>
        </authorList>
    </citation>
    <scope>NUCLEOTIDE SEQUENCE [LARGE SCALE GENOMIC DNA]</scope>
    <source>
        <strain evidence="2 3">DSM 2631</strain>
    </source>
</reference>
<proteinExistence type="predicted"/>
<feature type="transmembrane region" description="Helical" evidence="1">
    <location>
        <begin position="95"/>
        <end position="115"/>
    </location>
</feature>
<feature type="transmembrane region" description="Helical" evidence="1">
    <location>
        <begin position="167"/>
        <end position="189"/>
    </location>
</feature>